<keyword evidence="7" id="KW-0378">Hydrolase</keyword>
<evidence type="ECO:0000256" key="12">
    <source>
        <dbReference type="SAM" id="SignalP"/>
    </source>
</evidence>
<evidence type="ECO:0000256" key="1">
    <source>
        <dbReference type="ARBA" id="ARBA00004613"/>
    </source>
</evidence>
<dbReference type="InterPro" id="IPR000675">
    <property type="entry name" value="Cutinase/axe"/>
</dbReference>
<dbReference type="GO" id="GO:0005576">
    <property type="term" value="C:extracellular region"/>
    <property type="evidence" value="ECO:0007669"/>
    <property type="project" value="UniProtKB-SubCell"/>
</dbReference>
<dbReference type="InterPro" id="IPR011150">
    <property type="entry name" value="Cutinase_monf"/>
</dbReference>
<dbReference type="GO" id="GO:0016052">
    <property type="term" value="P:carbohydrate catabolic process"/>
    <property type="evidence" value="ECO:0007669"/>
    <property type="project" value="TreeGrafter"/>
</dbReference>
<evidence type="ECO:0000256" key="7">
    <source>
        <dbReference type="ARBA" id="ARBA00022801"/>
    </source>
</evidence>
<evidence type="ECO:0000256" key="11">
    <source>
        <dbReference type="PIRSR" id="PIRSR611150-2"/>
    </source>
</evidence>
<dbReference type="RefSeq" id="XP_045963927.1">
    <property type="nucleotide sequence ID" value="XM_046099156.1"/>
</dbReference>
<dbReference type="SUPFAM" id="SSF53474">
    <property type="entry name" value="alpha/beta-Hydrolases"/>
    <property type="match status" value="1"/>
</dbReference>
<evidence type="ECO:0000256" key="6">
    <source>
        <dbReference type="ARBA" id="ARBA00022729"/>
    </source>
</evidence>
<evidence type="ECO:0000256" key="9">
    <source>
        <dbReference type="ARBA" id="ARBA00034045"/>
    </source>
</evidence>
<comment type="caution">
    <text evidence="13">The sequence shown here is derived from an EMBL/GenBank/DDBJ whole genome shotgun (WGS) entry which is preliminary data.</text>
</comment>
<feature type="active site" description="Nucleophile" evidence="10">
    <location>
        <position position="202"/>
    </location>
</feature>
<dbReference type="InterPro" id="IPR029058">
    <property type="entry name" value="AB_hydrolase_fold"/>
</dbReference>
<keyword evidence="6 12" id="KW-0732">Signal</keyword>
<comment type="subcellular location">
    <subcellularLocation>
        <location evidence="1">Secreted</location>
    </subcellularLocation>
</comment>
<evidence type="ECO:0000256" key="4">
    <source>
        <dbReference type="ARBA" id="ARBA00022487"/>
    </source>
</evidence>
<feature type="signal peptide" evidence="12">
    <location>
        <begin position="1"/>
        <end position="27"/>
    </location>
</feature>
<dbReference type="PRINTS" id="PR00129">
    <property type="entry name" value="CUTINASE"/>
</dbReference>
<dbReference type="SMART" id="SM01110">
    <property type="entry name" value="Cutinase"/>
    <property type="match status" value="1"/>
</dbReference>
<proteinExistence type="inferred from homology"/>
<feature type="disulfide bond" evidence="11">
    <location>
        <begin position="116"/>
        <end position="191"/>
    </location>
</feature>
<dbReference type="PROSITE" id="PS00931">
    <property type="entry name" value="CUTINASE_2"/>
    <property type="match status" value="1"/>
</dbReference>
<dbReference type="EC" id="3.1.1.74" evidence="3"/>
<organism evidence="13 14">
    <name type="scientific">Truncatella angustata</name>
    <dbReference type="NCBI Taxonomy" id="152316"/>
    <lineage>
        <taxon>Eukaryota</taxon>
        <taxon>Fungi</taxon>
        <taxon>Dikarya</taxon>
        <taxon>Ascomycota</taxon>
        <taxon>Pezizomycotina</taxon>
        <taxon>Sordariomycetes</taxon>
        <taxon>Xylariomycetidae</taxon>
        <taxon>Amphisphaeriales</taxon>
        <taxon>Sporocadaceae</taxon>
        <taxon>Truncatella</taxon>
    </lineage>
</organism>
<dbReference type="EMBL" id="JAGPXC010000001">
    <property type="protein sequence ID" value="KAH6659796.1"/>
    <property type="molecule type" value="Genomic_DNA"/>
</dbReference>
<dbReference type="Gene3D" id="3.40.50.1820">
    <property type="entry name" value="alpha/beta hydrolase"/>
    <property type="match status" value="1"/>
</dbReference>
<evidence type="ECO:0000313" key="13">
    <source>
        <dbReference type="EMBL" id="KAH6659796.1"/>
    </source>
</evidence>
<dbReference type="PANTHER" id="PTHR48250:SF1">
    <property type="entry name" value="CUTINASE"/>
    <property type="match status" value="1"/>
</dbReference>
<sequence length="335" mass="33875">MLPLYSAASSRLLVFVVNLFLAITVGAAPTPEPGPLGNLGAVFSKDVNLTEIINTGITTLAELLTALKSGETNQNGLWGIININNITSHLHDDDNANNRTSNFLSTIKGHTPHAVCPGVAVLFARGTKEPGNMGFLAGPPFVTALQHYANGSSLAVQGVDYPATARGFKAGGSPEGAETMAALANATREACPGAKVVLAGYSQGAQVVRRACGFLGDDAAGRLSSVVLFGDPGNGTAVPGVAADRIFTACHDGDAVCKGGSVVRPQHLNYSGDAPAAALFVMAKTGLGMGSGDAVLDGMGDIPMMNSTAQQGIGEMVVGDLGSDKGDSQGVLGLG</sequence>
<reference evidence="13" key="1">
    <citation type="journal article" date="2021" name="Nat. Commun.">
        <title>Genetic determinants of endophytism in the Arabidopsis root mycobiome.</title>
        <authorList>
            <person name="Mesny F."/>
            <person name="Miyauchi S."/>
            <person name="Thiergart T."/>
            <person name="Pickel B."/>
            <person name="Atanasova L."/>
            <person name="Karlsson M."/>
            <person name="Huettel B."/>
            <person name="Barry K.W."/>
            <person name="Haridas S."/>
            <person name="Chen C."/>
            <person name="Bauer D."/>
            <person name="Andreopoulos W."/>
            <person name="Pangilinan J."/>
            <person name="LaButti K."/>
            <person name="Riley R."/>
            <person name="Lipzen A."/>
            <person name="Clum A."/>
            <person name="Drula E."/>
            <person name="Henrissat B."/>
            <person name="Kohler A."/>
            <person name="Grigoriev I.V."/>
            <person name="Martin F.M."/>
            <person name="Hacquard S."/>
        </authorList>
    </citation>
    <scope>NUCLEOTIDE SEQUENCE</scope>
    <source>
        <strain evidence="13">MPI-SDFR-AT-0073</strain>
    </source>
</reference>
<dbReference type="Proteomes" id="UP000758603">
    <property type="component" value="Unassembled WGS sequence"/>
</dbReference>
<dbReference type="GO" id="GO:0050525">
    <property type="term" value="F:cutinase activity"/>
    <property type="evidence" value="ECO:0007669"/>
    <property type="project" value="UniProtKB-EC"/>
</dbReference>
<comment type="similarity">
    <text evidence="2">Belongs to the cutinase family.</text>
</comment>
<feature type="active site" evidence="10">
    <location>
        <position position="254"/>
    </location>
</feature>
<evidence type="ECO:0000313" key="14">
    <source>
        <dbReference type="Proteomes" id="UP000758603"/>
    </source>
</evidence>
<gene>
    <name evidence="13" type="ORF">BKA67DRAFT_529930</name>
</gene>
<dbReference type="GeneID" id="70128048"/>
<keyword evidence="8 11" id="KW-1015">Disulfide bond</keyword>
<evidence type="ECO:0000256" key="10">
    <source>
        <dbReference type="PIRSR" id="PIRSR611150-1"/>
    </source>
</evidence>
<evidence type="ECO:0000256" key="5">
    <source>
        <dbReference type="ARBA" id="ARBA00022525"/>
    </source>
</evidence>
<dbReference type="InterPro" id="IPR043579">
    <property type="entry name" value="CUTINASE_2"/>
</dbReference>
<keyword evidence="14" id="KW-1185">Reference proteome</keyword>
<feature type="disulfide bond" evidence="11">
    <location>
        <begin position="250"/>
        <end position="257"/>
    </location>
</feature>
<comment type="catalytic activity">
    <reaction evidence="9">
        <text>cutin + H2O = cutin monomers.</text>
        <dbReference type="EC" id="3.1.1.74"/>
    </reaction>
</comment>
<evidence type="ECO:0000256" key="3">
    <source>
        <dbReference type="ARBA" id="ARBA00013095"/>
    </source>
</evidence>
<feature type="chain" id="PRO_5040198490" description="cutinase" evidence="12">
    <location>
        <begin position="28"/>
        <end position="335"/>
    </location>
</feature>
<accession>A0A9P8UXG6</accession>
<name>A0A9P8UXG6_9PEZI</name>
<protein>
    <recommendedName>
        <fullName evidence="3">cutinase</fullName>
        <ecNumber evidence="3">3.1.1.74</ecNumber>
    </recommendedName>
</protein>
<dbReference type="OrthoDB" id="3225429at2759"/>
<evidence type="ECO:0000256" key="8">
    <source>
        <dbReference type="ARBA" id="ARBA00023157"/>
    </source>
</evidence>
<keyword evidence="4" id="KW-0719">Serine esterase</keyword>
<keyword evidence="5" id="KW-0964">Secreted</keyword>
<dbReference type="PANTHER" id="PTHR48250">
    <property type="entry name" value="CUTINASE 2-RELATED"/>
    <property type="match status" value="1"/>
</dbReference>
<evidence type="ECO:0000256" key="2">
    <source>
        <dbReference type="ARBA" id="ARBA00007534"/>
    </source>
</evidence>
<dbReference type="AlphaFoldDB" id="A0A9P8UXG6"/>
<feature type="active site" description="Proton donor/acceptor" evidence="10">
    <location>
        <position position="267"/>
    </location>
</feature>
<dbReference type="Pfam" id="PF01083">
    <property type="entry name" value="Cutinase"/>
    <property type="match status" value="1"/>
</dbReference>